<evidence type="ECO:0000256" key="3">
    <source>
        <dbReference type="ARBA" id="ARBA00022729"/>
    </source>
</evidence>
<evidence type="ECO:0000256" key="4">
    <source>
        <dbReference type="ARBA" id="ARBA00023136"/>
    </source>
</evidence>
<dbReference type="PROSITE" id="PS51257">
    <property type="entry name" value="PROKAR_LIPOPROTEIN"/>
    <property type="match status" value="1"/>
</dbReference>
<evidence type="ECO:0000313" key="8">
    <source>
        <dbReference type="EMBL" id="MBD0831619.1"/>
    </source>
</evidence>
<evidence type="ECO:0000313" key="9">
    <source>
        <dbReference type="Proteomes" id="UP000600588"/>
    </source>
</evidence>
<dbReference type="Proteomes" id="UP000600588">
    <property type="component" value="Unassembled WGS sequence"/>
</dbReference>
<dbReference type="InterPro" id="IPR011990">
    <property type="entry name" value="TPR-like_helical_dom_sf"/>
</dbReference>
<dbReference type="Pfam" id="PF14322">
    <property type="entry name" value="SusD-like_3"/>
    <property type="match status" value="1"/>
</dbReference>
<dbReference type="InterPro" id="IPR012944">
    <property type="entry name" value="SusD_RagB_dom"/>
</dbReference>
<evidence type="ECO:0000259" key="6">
    <source>
        <dbReference type="Pfam" id="PF07980"/>
    </source>
</evidence>
<proteinExistence type="inferred from homology"/>
<gene>
    <name evidence="8" type="ORF">ICJ83_05685</name>
</gene>
<dbReference type="RefSeq" id="WP_188229411.1">
    <property type="nucleotide sequence ID" value="NZ_JACVXB010000002.1"/>
</dbReference>
<feature type="domain" description="RagB/SusD" evidence="6">
    <location>
        <begin position="291"/>
        <end position="574"/>
    </location>
</feature>
<dbReference type="EMBL" id="JACVXB010000002">
    <property type="protein sequence ID" value="MBD0831619.1"/>
    <property type="molecule type" value="Genomic_DNA"/>
</dbReference>
<evidence type="ECO:0000256" key="2">
    <source>
        <dbReference type="ARBA" id="ARBA00006275"/>
    </source>
</evidence>
<protein>
    <submittedName>
        <fullName evidence="8">RagB/SusD family nutrient uptake outer membrane protein</fullName>
    </submittedName>
</protein>
<evidence type="ECO:0000256" key="1">
    <source>
        <dbReference type="ARBA" id="ARBA00004442"/>
    </source>
</evidence>
<comment type="subcellular location">
    <subcellularLocation>
        <location evidence="1">Cell outer membrane</location>
    </subcellularLocation>
</comment>
<keyword evidence="3" id="KW-0732">Signal</keyword>
<dbReference type="AlphaFoldDB" id="A0A8J6Q236"/>
<keyword evidence="5" id="KW-0998">Cell outer membrane</keyword>
<dbReference type="SUPFAM" id="SSF48452">
    <property type="entry name" value="TPR-like"/>
    <property type="match status" value="1"/>
</dbReference>
<dbReference type="Pfam" id="PF07980">
    <property type="entry name" value="SusD_RagB"/>
    <property type="match status" value="1"/>
</dbReference>
<evidence type="ECO:0000256" key="5">
    <source>
        <dbReference type="ARBA" id="ARBA00023237"/>
    </source>
</evidence>
<comment type="caution">
    <text evidence="8">The sequence shown here is derived from an EMBL/GenBank/DDBJ whole genome shotgun (WGS) entry which is preliminary data.</text>
</comment>
<dbReference type="InterPro" id="IPR033985">
    <property type="entry name" value="SusD-like_N"/>
</dbReference>
<reference evidence="8 9" key="1">
    <citation type="submission" date="2020-09" db="EMBL/GenBank/DDBJ databases">
        <title>TT11 complete genome.</title>
        <authorList>
            <person name="Wu Z."/>
        </authorList>
    </citation>
    <scope>NUCLEOTIDE SEQUENCE [LARGE SCALE GENOMIC DNA]</scope>
    <source>
        <strain evidence="8 9">TT11</strain>
    </source>
</reference>
<dbReference type="GO" id="GO:0009279">
    <property type="term" value="C:cell outer membrane"/>
    <property type="evidence" value="ECO:0007669"/>
    <property type="project" value="UniProtKB-SubCell"/>
</dbReference>
<name>A0A8J6Q236_9FLAO</name>
<dbReference type="CDD" id="cd08977">
    <property type="entry name" value="SusD"/>
    <property type="match status" value="1"/>
</dbReference>
<keyword evidence="4" id="KW-0472">Membrane</keyword>
<dbReference type="Gene3D" id="1.25.40.390">
    <property type="match status" value="1"/>
</dbReference>
<evidence type="ECO:0000259" key="7">
    <source>
        <dbReference type="Pfam" id="PF14322"/>
    </source>
</evidence>
<sequence length="575" mass="64867">MKYIYKLFSIITLSIITISCSDDFLNLKPSTSLSELDVFTDEALLTNFVNNNYGRAFRDKFHRNPADEGITDNGQGRDAIYTDFVGDNFNSSRGEGFTANLWSTSFSTIRNVNLFFEKTEGNPNSLDESTLLDLSGQMRYIRSWVYFDLLRTYGGVPIVTETYNLETASEIPPRSSIQEVGAFILGELDKAITELPEKGSEAIVGRINKDVAMALKGRLTLYLASPLYNNGSNGSQQQWEAARDANKAILDLNHYDLNTPYENIFLQGTQNTSSTIFAKTYSDALPQPGERAGRHILGCTHGGYTMVQPTQDLVNAYQMNDGQYPYEEDLVTVNPNSGYDEQNPYVNRDPRFYKSILFQGSTFSSVTTPDHVQQYWQLEDQSAIGADVSIAGVIGGGCNSQGGYNFRKYADGRAPTQSTTPWVYFRLAEFELNYAEAQLQLGDEDEARAALNRVRNRPGIEMPPISDTVTGAELWRAYHYERRIELVFEGHRWQDGRRWMMGKELFEKQPKGTKIIRTDGGNTGDAITVTYEHFAVDIQPQWGPRKWNNKAYWAPIPPNEIVKSEDVLTQNPGWD</sequence>
<feature type="domain" description="SusD-like N-terminal" evidence="7">
    <location>
        <begin position="23"/>
        <end position="221"/>
    </location>
</feature>
<accession>A0A8J6Q236</accession>
<keyword evidence="9" id="KW-1185">Reference proteome</keyword>
<organism evidence="8 9">
    <name type="scientific">Aestuariibaculum sediminum</name>
    <dbReference type="NCBI Taxonomy" id="2770637"/>
    <lineage>
        <taxon>Bacteria</taxon>
        <taxon>Pseudomonadati</taxon>
        <taxon>Bacteroidota</taxon>
        <taxon>Flavobacteriia</taxon>
        <taxon>Flavobacteriales</taxon>
        <taxon>Flavobacteriaceae</taxon>
    </lineage>
</organism>
<comment type="similarity">
    <text evidence="2">Belongs to the SusD family.</text>
</comment>